<dbReference type="PROSITE" id="PS00138">
    <property type="entry name" value="SUBTILASE_SER"/>
    <property type="match status" value="1"/>
</dbReference>
<dbReference type="Proteomes" id="UP000823612">
    <property type="component" value="Unassembled WGS sequence"/>
</dbReference>
<feature type="signal peptide" evidence="9">
    <location>
        <begin position="1"/>
        <end position="21"/>
    </location>
</feature>
<evidence type="ECO:0000256" key="5">
    <source>
        <dbReference type="ARBA" id="ARBA00022825"/>
    </source>
</evidence>
<evidence type="ECO:0000256" key="2">
    <source>
        <dbReference type="ARBA" id="ARBA00022670"/>
    </source>
</evidence>
<accession>A0A9D9DT91</accession>
<keyword evidence="9" id="KW-0732">Signal</keyword>
<dbReference type="InterPro" id="IPR007346">
    <property type="entry name" value="Endonuclease-I"/>
</dbReference>
<dbReference type="InterPro" id="IPR022398">
    <property type="entry name" value="Peptidase_S8_His-AS"/>
</dbReference>
<dbReference type="Pfam" id="PF18998">
    <property type="entry name" value="Flg_new_2"/>
    <property type="match status" value="8"/>
</dbReference>
<reference evidence="11" key="2">
    <citation type="journal article" date="2021" name="PeerJ">
        <title>Extensive microbial diversity within the chicken gut microbiome revealed by metagenomics and culture.</title>
        <authorList>
            <person name="Gilroy R."/>
            <person name="Ravi A."/>
            <person name="Getino M."/>
            <person name="Pursley I."/>
            <person name="Horton D.L."/>
            <person name="Alikhan N.F."/>
            <person name="Baker D."/>
            <person name="Gharbi K."/>
            <person name="Hall N."/>
            <person name="Watson M."/>
            <person name="Adriaenssens E.M."/>
            <person name="Foster-Nyarko E."/>
            <person name="Jarju S."/>
            <person name="Secka A."/>
            <person name="Antonio M."/>
            <person name="Oren A."/>
            <person name="Chaudhuri R.R."/>
            <person name="La Ragione R."/>
            <person name="Hildebrand F."/>
            <person name="Pallen M.J."/>
        </authorList>
    </citation>
    <scope>NUCLEOTIDE SEQUENCE</scope>
    <source>
        <strain evidence="11">2889</strain>
    </source>
</reference>
<feature type="non-terminal residue" evidence="11">
    <location>
        <position position="2757"/>
    </location>
</feature>
<keyword evidence="11" id="KW-0255">Endonuclease</keyword>
<evidence type="ECO:0000313" key="11">
    <source>
        <dbReference type="EMBL" id="MBO8432253.1"/>
    </source>
</evidence>
<comment type="similarity">
    <text evidence="1">Belongs to the EndA/NucM nuclease family.</text>
</comment>
<evidence type="ECO:0000256" key="6">
    <source>
        <dbReference type="PIRSR" id="PIRSR615500-1"/>
    </source>
</evidence>
<gene>
    <name evidence="11" type="ORF">IAB08_03015</name>
</gene>
<evidence type="ECO:0000256" key="4">
    <source>
        <dbReference type="ARBA" id="ARBA00022801"/>
    </source>
</evidence>
<evidence type="ECO:0000256" key="9">
    <source>
        <dbReference type="SAM" id="SignalP"/>
    </source>
</evidence>
<feature type="chain" id="PRO_5038433535" evidence="9">
    <location>
        <begin position="22"/>
        <end position="2757"/>
    </location>
</feature>
<feature type="compositionally biased region" description="Basic and acidic residues" evidence="8">
    <location>
        <begin position="300"/>
        <end position="309"/>
    </location>
</feature>
<reference evidence="11" key="1">
    <citation type="submission" date="2020-10" db="EMBL/GenBank/DDBJ databases">
        <authorList>
            <person name="Gilroy R."/>
        </authorList>
    </citation>
    <scope>NUCLEOTIDE SEQUENCE</scope>
    <source>
        <strain evidence="11">2889</strain>
    </source>
</reference>
<dbReference type="PRINTS" id="PR00723">
    <property type="entry name" value="SUBTILISIN"/>
</dbReference>
<evidence type="ECO:0000313" key="12">
    <source>
        <dbReference type="Proteomes" id="UP000823612"/>
    </source>
</evidence>
<dbReference type="GO" id="GO:0004519">
    <property type="term" value="F:endonuclease activity"/>
    <property type="evidence" value="ECO:0007669"/>
    <property type="project" value="UniProtKB-KW"/>
</dbReference>
<evidence type="ECO:0000256" key="3">
    <source>
        <dbReference type="ARBA" id="ARBA00022722"/>
    </source>
</evidence>
<keyword evidence="5 7" id="KW-0720">Serine protease</keyword>
<keyword evidence="3" id="KW-0540">Nuclease</keyword>
<feature type="region of interest" description="Disordered" evidence="8">
    <location>
        <begin position="300"/>
        <end position="319"/>
    </location>
</feature>
<dbReference type="InterPro" id="IPR015500">
    <property type="entry name" value="Peptidase_S8_subtilisin-rel"/>
</dbReference>
<feature type="domain" description="LTD" evidence="10">
    <location>
        <begin position="962"/>
        <end position="1100"/>
    </location>
</feature>
<dbReference type="InterPro" id="IPR000209">
    <property type="entry name" value="Peptidase_S8/S53_dom"/>
</dbReference>
<dbReference type="Gene3D" id="3.40.50.200">
    <property type="entry name" value="Peptidase S8/S53 domain"/>
    <property type="match status" value="2"/>
</dbReference>
<proteinExistence type="inferred from homology"/>
<comment type="caution">
    <text evidence="11">The sequence shown here is derived from an EMBL/GenBank/DDBJ whole genome shotgun (WGS) entry which is preliminary data.</text>
</comment>
<dbReference type="GO" id="GO:0006508">
    <property type="term" value="P:proteolysis"/>
    <property type="evidence" value="ECO:0007669"/>
    <property type="project" value="UniProtKB-KW"/>
</dbReference>
<name>A0A9D9DT91_9BACT</name>
<dbReference type="PROSITE" id="PS51841">
    <property type="entry name" value="LTD"/>
    <property type="match status" value="1"/>
</dbReference>
<feature type="active site" description="Charge relay system" evidence="6 7">
    <location>
        <position position="659"/>
    </location>
</feature>
<dbReference type="PROSITE" id="PS51892">
    <property type="entry name" value="SUBTILASE"/>
    <property type="match status" value="1"/>
</dbReference>
<feature type="active site" description="Charge relay system" evidence="6 7">
    <location>
        <position position="244"/>
    </location>
</feature>
<dbReference type="Pfam" id="PF04231">
    <property type="entry name" value="Endonuclease_1"/>
    <property type="match status" value="1"/>
</dbReference>
<evidence type="ECO:0000256" key="8">
    <source>
        <dbReference type="SAM" id="MobiDB-lite"/>
    </source>
</evidence>
<dbReference type="PROSITE" id="PS00137">
    <property type="entry name" value="SUBTILASE_HIS"/>
    <property type="match status" value="1"/>
</dbReference>
<evidence type="ECO:0000256" key="1">
    <source>
        <dbReference type="ARBA" id="ARBA00006429"/>
    </source>
</evidence>
<protein>
    <submittedName>
        <fullName evidence="11">Endonuclease</fullName>
    </submittedName>
</protein>
<organism evidence="11 12">
    <name type="scientific">Candidatus Pullibacteroides excrementavium</name>
    <dbReference type="NCBI Taxonomy" id="2840905"/>
    <lineage>
        <taxon>Bacteria</taxon>
        <taxon>Pseudomonadati</taxon>
        <taxon>Bacteroidota</taxon>
        <taxon>Bacteroidia</taxon>
        <taxon>Bacteroidales</taxon>
        <taxon>Candidatus Pullibacteroides</taxon>
    </lineage>
</organism>
<keyword evidence="2 7" id="KW-0645">Protease</keyword>
<dbReference type="InterPro" id="IPR036852">
    <property type="entry name" value="Peptidase_S8/S53_dom_sf"/>
</dbReference>
<dbReference type="InterPro" id="IPR023828">
    <property type="entry name" value="Peptidase_S8_Ser-AS"/>
</dbReference>
<evidence type="ECO:0000259" key="10">
    <source>
        <dbReference type="PROSITE" id="PS51841"/>
    </source>
</evidence>
<dbReference type="InterPro" id="IPR044925">
    <property type="entry name" value="His-Me_finger_sf"/>
</dbReference>
<feature type="active site" description="Charge relay system" evidence="6 7">
    <location>
        <position position="308"/>
    </location>
</feature>
<sequence length="2757" mass="303661">MKKHYLSTLLLGLLIPFLAIAQQSPFQATSGGKVIKMQDGKTVLQKDASKLKTAASLQSSDAGVQNWTLRGGSQVQSLDKTKISQRKSAVSPREEKWNAPGKLFLREYASLQENPMAKSNQKRQYLEDNFGLCRMGSRLTKGQGDYVPVLLQFTDPSAVREAEALGFIPQTVLSESCTGFFPLSAVDEISAIESIKRINVYGKAHKNNDLSREASHVTEVQADYAASGLSQAYDGDGVVVGIIDIGFDYTHPTFFADPSNDATYRVSRVWDQMASSGTAPEGYAYGAEWTSTEDILAQGHDQHEGEHHGTHVAGTAAGSGAGTQYQGMAPGSELVLVSTTMAFTDILDGIQYIQSYAASVNKPSVINMSIGTDIGPHTGTTALDLAYSELASPGNLLVASAGNAGSSMIHAGSAIAANASTGFYGFSITDPSQPAIMDLYDYENGSLLQISLVNMNTGYIEGNVAYYMVDGYNEEQQILYYNNEPLLTVTGSLAYDEGFTELFVQMQLNQDMPEGYCFAANFYSLYQETATHFHTWLQNAEFSDFGQPYFLAGDSDYTHSGYLASAEKVLSVAAYTTRPDWTDIDGGTWHYPDETEGQICSFSSRGPLASSISKPDIAAPGSAIVSAGNSYSPLSISEKVAETSRNGKDYPWMVMQGTSMASPAMTGIVALLLQKDKDLDFYELKNLLQSTAGKDQYVNQGGVTRWGAGKVDALAALQEMEGGSGYEDYYANVRGLSGFELKTALHELIDFHTVLTYGQVREEMENIDARADGIGVWDMYSSASTGWNWGATATSEGEGINREHSFPKSWFGGDVSPMYTDLFHLYPTDIHVNSMRGNMPFGEVYEPTWEGTISQVGSSASVGYNHEVFEPADEYKGDFARTYFYMVTRYENLIADWMTPVLDGSTDYGLGQWAIELLLEWHEQDPVSEKEIARNEAIFGLQGNRNPFIDNPQWVEEIWGQPKTMVQATDLMITEYVSGLRYDMPQRAIEIYNGTGQAVNLAEYSLRFETDGAGGFSQSLPLHGFVMPYSCFVVANDASEDGTLLFADQFDQELMRFNGNDAVALFRGEEMIDVVGEAGFSGNWGRDQVLRRVATVTSPSTTYQAEQWWSRNDELTGDFGRHGGSSWNPSTLVSAEAQAASEILVTYTKNLDGFQTVSREEFYLTEYDNESNVIGVQYCMIEGNTLSLTLQQEMEAGKSYILNIGSMRDQWGLSTGGYTSLVIWEGHEPGYCENIAELRQQLADGSTEYTLGSDAVVTAIGSQRNQMWIEDMSGRGILIDDPNNLISEDFMLGDNIRGLKGTLSDYYGALQFTPVQDAERIYAGLSVLPAELLPSDGFGNETLKPLEGSLVTVPGCVFDAQYQGQAFADGSYYTADCQGQDVYVRVHIYYTDLTGSTIPSEEVRITGVVVARDYNYYISPRFAADIAVKQVVPCEDLSSLLEQAPDGYTEYALASERNIVTAADPQQTRFWIQNGEASIMVDYPEGLLGETYQIGDVLSGLQGTLRDKGNGLLAYTLTKEPLPTGGTLDPAWIPVSVRETSLAQYPSAYVLCQDNLRFWETGVFEGDSVYTLLDYENYGFYMKLDIHGTDLVGQPIPAGPVNVGGIVVMDEEGNYYLAPRSMADIKEAEKERIRARLVYNSINATPIAQENLRVRMSFWDPFMSELSSQEYRTDKNGTFVFEAYAGVTFSGRVEATENYFSNGLTPNPEVVQSGQEEFLMYLLTPTEVQDMERPEVAIEGTNVRLTPGEVKMQANLNYAYSLTAGAWGLGSPIGLHYTPEDLAFMNFAEGDTLQTVSFETYVQNTPITYRLSLYADAYRSELLLDTTGVVEKSSESNFVTTDIAYNQPLDVNKDFWVVLEYYYSDGEFPYLLHSAPPFRGKNDLGIMNREDPSYDFSWTEVGVGAYGFYPSLTFSHRGKLPSMYYFETYPQSADGSVSGTRVQFSSDSSNVLYDYWQGLEPGEYYFVLEARNPNQDYFPLDTVHSEVLAKEEPVKEHILSIQQNAGGEVKVYISYPDMEIGSGNSYRHGSSFILEAVPEPGYRLVSWMDGRTEPLREMDLTDDITVSATFEEIPTYLLTIQSSTGGSVNAMDSETEEILQSGQRYTERYVTLTAVPDQGYMLKGWSFMDEPERSVLMYLDRDTVVYAEFVEQPVTVEYASVNLFQNQGGTLLVNCDGNPVADGAELPVGSTLELIAAADPTYAADTWWDGKAVTSTRRSMLLEDDVTLSVSFKRVEVVVDILSAKGGNIQVLHEGSSVVSGSTVPVGAELSLTALASDGYEFTEWWDGETTPERTLTVGEEDVEISATFAKIMYQLTIVESEEGKIEVVDYMKNIVYSNGDEVEPGTILYMLATANEGYFFVSWWDGSQENPRLFPVDGDLTISATFRAMNEYAITINQTEGGTVRVYEAATGSEVQSGAKYPEGTLFNMAAEPADNYVFVEWWDGDGSQNRYDFELTSDVDVSAEFVKEADPIETYIVTIEEPLNGSIVVMNGEQEVVSGESLPANTVLDLQAVAEPGYVFSQWWDGNANAERRISLTGDLTIKAEFVEEIPEYLLTIYQPEGGKISASLEGEDIPTGSYVPEGSVLDLKAEAETGYRFLEWWDGNTEAERTLEMTKNTIVRATFEKAEEPEPDLYVLTITQPENGTITVTMAGEVVESGAELEAGVELSLSAVADEGYKFVSWWDGNTEAERTYTMPAEAVTVSATFEAEEEPQPDLYVLTITQPENGTITVTMAGEVVESGAELEAGVELSLSA</sequence>
<dbReference type="GO" id="GO:0004252">
    <property type="term" value="F:serine-type endopeptidase activity"/>
    <property type="evidence" value="ECO:0007669"/>
    <property type="project" value="UniProtKB-UniRule"/>
</dbReference>
<dbReference type="InterPro" id="IPR001322">
    <property type="entry name" value="Lamin_tail_dom"/>
</dbReference>
<evidence type="ECO:0000256" key="7">
    <source>
        <dbReference type="PROSITE-ProRule" id="PRU01240"/>
    </source>
</evidence>
<comment type="similarity">
    <text evidence="7">Belongs to the peptidase S8 family.</text>
</comment>
<dbReference type="PANTHER" id="PTHR33607">
    <property type="entry name" value="ENDONUCLEASE-1"/>
    <property type="match status" value="1"/>
</dbReference>
<dbReference type="Pfam" id="PF00082">
    <property type="entry name" value="Peptidase_S8"/>
    <property type="match status" value="2"/>
</dbReference>
<dbReference type="InterPro" id="IPR044060">
    <property type="entry name" value="Bacterial_rp_domain"/>
</dbReference>
<dbReference type="EMBL" id="JADIMZ010000037">
    <property type="protein sequence ID" value="MBO8432253.1"/>
    <property type="molecule type" value="Genomic_DNA"/>
</dbReference>
<keyword evidence="4 7" id="KW-0378">Hydrolase</keyword>
<dbReference type="SUPFAM" id="SSF54060">
    <property type="entry name" value="His-Me finger endonucleases"/>
    <property type="match status" value="1"/>
</dbReference>
<dbReference type="PANTHER" id="PTHR33607:SF2">
    <property type="entry name" value="ENDONUCLEASE-1"/>
    <property type="match status" value="1"/>
</dbReference>
<dbReference type="SUPFAM" id="SSF52743">
    <property type="entry name" value="Subtilisin-like"/>
    <property type="match status" value="1"/>
</dbReference>